<dbReference type="PANTHER" id="PTHR12112:SF39">
    <property type="entry name" value="EG:152A3.5 PROTEIN (FBGN0003116_PN PROTEIN)"/>
    <property type="match status" value="1"/>
</dbReference>
<dbReference type="GO" id="GO:0005737">
    <property type="term" value="C:cytoplasm"/>
    <property type="evidence" value="ECO:0007669"/>
    <property type="project" value="InterPro"/>
</dbReference>
<evidence type="ECO:0000313" key="7">
    <source>
        <dbReference type="Proteomes" id="UP001273166"/>
    </source>
</evidence>
<protein>
    <recommendedName>
        <fullName evidence="5">DHHA2 domain-containing protein</fullName>
    </recommendedName>
</protein>
<evidence type="ECO:0000256" key="2">
    <source>
        <dbReference type="ARBA" id="ARBA00022723"/>
    </source>
</evidence>
<dbReference type="InterPro" id="IPR038763">
    <property type="entry name" value="DHH_sf"/>
</dbReference>
<dbReference type="InterPro" id="IPR004097">
    <property type="entry name" value="DHHA2"/>
</dbReference>
<dbReference type="SUPFAM" id="SSF64182">
    <property type="entry name" value="DHH phosphoesterases"/>
    <property type="match status" value="1"/>
</dbReference>
<comment type="caution">
    <text evidence="6">The sequence shown here is derived from an EMBL/GenBank/DDBJ whole genome shotgun (WGS) entry which is preliminary data.</text>
</comment>
<feature type="domain" description="DHHA2" evidence="5">
    <location>
        <begin position="261"/>
        <end position="421"/>
    </location>
</feature>
<dbReference type="SMART" id="SM01131">
    <property type="entry name" value="DHHA2"/>
    <property type="match status" value="1"/>
</dbReference>
<accession>A0AAJ0GV67</accession>
<dbReference type="InterPro" id="IPR038222">
    <property type="entry name" value="DHHA2_dom_sf"/>
</dbReference>
<dbReference type="Pfam" id="PF01368">
    <property type="entry name" value="DHH"/>
    <property type="match status" value="1"/>
</dbReference>
<reference evidence="6" key="2">
    <citation type="submission" date="2023-06" db="EMBL/GenBank/DDBJ databases">
        <authorList>
            <consortium name="Lawrence Berkeley National Laboratory"/>
            <person name="Mondo S.J."/>
            <person name="Hensen N."/>
            <person name="Bonometti L."/>
            <person name="Westerberg I."/>
            <person name="Brannstrom I.O."/>
            <person name="Guillou S."/>
            <person name="Cros-Aarteil S."/>
            <person name="Calhoun S."/>
            <person name="Haridas S."/>
            <person name="Kuo A."/>
            <person name="Pangilinan J."/>
            <person name="Riley R."/>
            <person name="Labutti K."/>
            <person name="Andreopoulos B."/>
            <person name="Lipzen A."/>
            <person name="Chen C."/>
            <person name="Yanf M."/>
            <person name="Daum C."/>
            <person name="Ng V."/>
            <person name="Clum A."/>
            <person name="Steindorff A."/>
            <person name="Ohm R."/>
            <person name="Martin F."/>
            <person name="Silar P."/>
            <person name="Natvig D."/>
            <person name="Lalanne C."/>
            <person name="Gautier V."/>
            <person name="Ament-Velasquez S.L."/>
            <person name="Kruys A."/>
            <person name="Hutchinson M.I."/>
            <person name="Powell A.J."/>
            <person name="Barry K."/>
            <person name="Miller A.N."/>
            <person name="Grigoriev I.V."/>
            <person name="Debuchy R."/>
            <person name="Gladieux P."/>
            <person name="Thoren M.H."/>
            <person name="Johannesson H."/>
        </authorList>
    </citation>
    <scope>NUCLEOTIDE SEQUENCE</scope>
    <source>
        <strain evidence="6">CBS 333.67</strain>
    </source>
</reference>
<dbReference type="AlphaFoldDB" id="A0AAJ0GV67"/>
<evidence type="ECO:0000256" key="3">
    <source>
        <dbReference type="ARBA" id="ARBA00022801"/>
    </source>
</evidence>
<keyword evidence="7" id="KW-1185">Reference proteome</keyword>
<dbReference type="EMBL" id="JAUDZG010000003">
    <property type="protein sequence ID" value="KAK3306728.1"/>
    <property type="molecule type" value="Genomic_DNA"/>
</dbReference>
<dbReference type="GO" id="GO:0046872">
    <property type="term" value="F:metal ion binding"/>
    <property type="evidence" value="ECO:0007669"/>
    <property type="project" value="UniProtKB-KW"/>
</dbReference>
<dbReference type="GeneID" id="87880823"/>
<dbReference type="GO" id="GO:0004309">
    <property type="term" value="F:exopolyphosphatase activity"/>
    <property type="evidence" value="ECO:0007669"/>
    <property type="project" value="TreeGrafter"/>
</dbReference>
<keyword evidence="2" id="KW-0479">Metal-binding</keyword>
<dbReference type="InterPro" id="IPR001667">
    <property type="entry name" value="DDH_dom"/>
</dbReference>
<proteinExistence type="predicted"/>
<dbReference type="Pfam" id="PF02833">
    <property type="entry name" value="DHHA2"/>
    <property type="match status" value="1"/>
</dbReference>
<evidence type="ECO:0000256" key="4">
    <source>
        <dbReference type="ARBA" id="ARBA00023211"/>
    </source>
</evidence>
<organism evidence="6 7">
    <name type="scientific">Chaetomium strumarium</name>
    <dbReference type="NCBI Taxonomy" id="1170767"/>
    <lineage>
        <taxon>Eukaryota</taxon>
        <taxon>Fungi</taxon>
        <taxon>Dikarya</taxon>
        <taxon>Ascomycota</taxon>
        <taxon>Pezizomycotina</taxon>
        <taxon>Sordariomycetes</taxon>
        <taxon>Sordariomycetidae</taxon>
        <taxon>Sordariales</taxon>
        <taxon>Chaetomiaceae</taxon>
        <taxon>Chaetomium</taxon>
    </lineage>
</organism>
<keyword evidence="3" id="KW-0378">Hydrolase</keyword>
<dbReference type="RefSeq" id="XP_062722508.1">
    <property type="nucleotide sequence ID" value="XM_062861994.1"/>
</dbReference>
<dbReference type="Gene3D" id="3.90.1640.10">
    <property type="entry name" value="inorganic pyrophosphatase (n-terminal core)"/>
    <property type="match status" value="1"/>
</dbReference>
<evidence type="ECO:0000313" key="6">
    <source>
        <dbReference type="EMBL" id="KAK3306728.1"/>
    </source>
</evidence>
<sequence length="427" mass="46263">MPASRTSLAGFLTAARAVLVSPPAQRPKPLTFVVGNESADLDSICSAIFVAYFRSHTPPYALHIPLSNLPRADLALRPELNAVLHPAHLSLDHLITLSDLPREEDLGVSDTRWLLVDHNVWTGRLAARFPSPVIVGCIDHHEDEGVVPTALPAGQPRVFAKCGSCMSLVVEQCKETWDRLSCEGGPTSKNPTHCDAALARIALAPILVDTANLTSKDKTTERDVSAVRVAESKLLSALSASSAEGEGGGGGGGEYERGKFYDELARLKEQIAGMPYRDVLRKDYKRWREGSLSLGVSSVVQGFEYVVQEVGDKDQAAFLGALRDWAAEQELDVVAVMTVSRPGGVFTRELLVWGLNEEGAKAAREFDLKYGSTLGLESWKGGELDGGSIQGTNSEGLRMCWTQRAIENSRKQVGPMLRAAMRESSRL</sequence>
<reference evidence="6" key="1">
    <citation type="journal article" date="2023" name="Mol. Phylogenet. Evol.">
        <title>Genome-scale phylogeny and comparative genomics of the fungal order Sordariales.</title>
        <authorList>
            <person name="Hensen N."/>
            <person name="Bonometti L."/>
            <person name="Westerberg I."/>
            <person name="Brannstrom I.O."/>
            <person name="Guillou S."/>
            <person name="Cros-Aarteil S."/>
            <person name="Calhoun S."/>
            <person name="Haridas S."/>
            <person name="Kuo A."/>
            <person name="Mondo S."/>
            <person name="Pangilinan J."/>
            <person name="Riley R."/>
            <person name="LaButti K."/>
            <person name="Andreopoulos B."/>
            <person name="Lipzen A."/>
            <person name="Chen C."/>
            <person name="Yan M."/>
            <person name="Daum C."/>
            <person name="Ng V."/>
            <person name="Clum A."/>
            <person name="Steindorff A."/>
            <person name="Ohm R.A."/>
            <person name="Martin F."/>
            <person name="Silar P."/>
            <person name="Natvig D.O."/>
            <person name="Lalanne C."/>
            <person name="Gautier V."/>
            <person name="Ament-Velasquez S.L."/>
            <person name="Kruys A."/>
            <person name="Hutchinson M.I."/>
            <person name="Powell A.J."/>
            <person name="Barry K."/>
            <person name="Miller A.N."/>
            <person name="Grigoriev I.V."/>
            <person name="Debuchy R."/>
            <person name="Gladieux P."/>
            <person name="Hiltunen Thoren M."/>
            <person name="Johannesson H."/>
        </authorList>
    </citation>
    <scope>NUCLEOTIDE SEQUENCE</scope>
    <source>
        <strain evidence="6">CBS 333.67</strain>
    </source>
</reference>
<evidence type="ECO:0000256" key="1">
    <source>
        <dbReference type="ARBA" id="ARBA00001936"/>
    </source>
</evidence>
<comment type="cofactor">
    <cofactor evidence="1">
        <name>Mn(2+)</name>
        <dbReference type="ChEBI" id="CHEBI:29035"/>
    </cofactor>
</comment>
<dbReference type="PANTHER" id="PTHR12112">
    <property type="entry name" value="BNIP - RELATED"/>
    <property type="match status" value="1"/>
</dbReference>
<evidence type="ECO:0000259" key="5">
    <source>
        <dbReference type="SMART" id="SM01131"/>
    </source>
</evidence>
<dbReference type="Gene3D" id="3.10.310.20">
    <property type="entry name" value="DHHA2 domain"/>
    <property type="match status" value="1"/>
</dbReference>
<keyword evidence="4" id="KW-0464">Manganese</keyword>
<gene>
    <name evidence="6" type="ORF">B0T15DRAFT_151065</name>
</gene>
<name>A0AAJ0GV67_9PEZI</name>
<dbReference type="Proteomes" id="UP001273166">
    <property type="component" value="Unassembled WGS sequence"/>
</dbReference>